<dbReference type="RefSeq" id="WP_019442834.1">
    <property type="nucleotide sequence ID" value="NZ_ALOE01000037.1"/>
</dbReference>
<keyword evidence="3" id="KW-1185">Reference proteome</keyword>
<evidence type="ECO:0000313" key="2">
    <source>
        <dbReference type="EMBL" id="QFI37193.1"/>
    </source>
</evidence>
<dbReference type="Proteomes" id="UP000327424">
    <property type="component" value="Chromosome"/>
</dbReference>
<dbReference type="PANTHER" id="PTHR43415:SF3">
    <property type="entry name" value="GNAT-FAMILY ACETYLTRANSFERASE"/>
    <property type="match status" value="1"/>
</dbReference>
<dbReference type="InterPro" id="IPR000182">
    <property type="entry name" value="GNAT_dom"/>
</dbReference>
<proteinExistence type="predicted"/>
<name>A0A5J6WGL6_MORMI</name>
<dbReference type="PANTHER" id="PTHR43415">
    <property type="entry name" value="SPERMIDINE N(1)-ACETYLTRANSFERASE"/>
    <property type="match status" value="1"/>
</dbReference>
<sequence length="166" mass="18733">MDIKYRTLKPEDSLQYRHVRLESLKLHPECFGAKYLEQINIQTLYFERLIQDGYESNIMLGAFHGNKLVGLCGVTEVSSDVAEIIQMYVESGYRGKSIGVHLLSLAKQYASTELNVTTLKLAVYPENQSAIRSYEKSGFKMTASTADLTEGELCMVFEIEVLSVSF</sequence>
<dbReference type="Gene3D" id="3.40.630.30">
    <property type="match status" value="1"/>
</dbReference>
<dbReference type="AlphaFoldDB" id="A0A5J6WGL6"/>
<organism evidence="2 3">
    <name type="scientific">Moritella marina ATCC 15381</name>
    <dbReference type="NCBI Taxonomy" id="1202962"/>
    <lineage>
        <taxon>Bacteria</taxon>
        <taxon>Pseudomonadati</taxon>
        <taxon>Pseudomonadota</taxon>
        <taxon>Gammaproteobacteria</taxon>
        <taxon>Alteromonadales</taxon>
        <taxon>Moritellaceae</taxon>
        <taxon>Moritella</taxon>
    </lineage>
</organism>
<dbReference type="CDD" id="cd04301">
    <property type="entry name" value="NAT_SF"/>
    <property type="match status" value="1"/>
</dbReference>
<accession>A0A5J6WGL6</accession>
<evidence type="ECO:0000259" key="1">
    <source>
        <dbReference type="PROSITE" id="PS51186"/>
    </source>
</evidence>
<evidence type="ECO:0000313" key="3">
    <source>
        <dbReference type="Proteomes" id="UP000327424"/>
    </source>
</evidence>
<dbReference type="InterPro" id="IPR016181">
    <property type="entry name" value="Acyl_CoA_acyltransferase"/>
</dbReference>
<dbReference type="EMBL" id="CP044399">
    <property type="protein sequence ID" value="QFI37193.1"/>
    <property type="molecule type" value="Genomic_DNA"/>
</dbReference>
<protein>
    <submittedName>
        <fullName evidence="2">GNAT family N-acetyltransferase</fullName>
    </submittedName>
</protein>
<dbReference type="KEGG" id="mmaa:FR932_04805"/>
<keyword evidence="2" id="KW-0808">Transferase</keyword>
<dbReference type="PROSITE" id="PS51186">
    <property type="entry name" value="GNAT"/>
    <property type="match status" value="1"/>
</dbReference>
<gene>
    <name evidence="2" type="ORF">FR932_04805</name>
</gene>
<feature type="domain" description="N-acetyltransferase" evidence="1">
    <location>
        <begin position="3"/>
        <end position="160"/>
    </location>
</feature>
<dbReference type="OrthoDB" id="9799092at2"/>
<reference evidence="2 3" key="1">
    <citation type="submission" date="2019-09" db="EMBL/GenBank/DDBJ databases">
        <title>Hybrid Assembly of the complete Genome of the Deep-Sea Bacterium Moritella marina from long Nanopore and Illumina reads.</title>
        <authorList>
            <person name="Magin S."/>
            <person name="Georgoulis A."/>
            <person name="Papadimitriou K."/>
            <person name="Iliakis G."/>
            <person name="Vorgias C.E."/>
        </authorList>
    </citation>
    <scope>NUCLEOTIDE SEQUENCE [LARGE SCALE GENOMIC DNA]</scope>
    <source>
        <strain evidence="2 3">MP-1</strain>
    </source>
</reference>
<dbReference type="SUPFAM" id="SSF55729">
    <property type="entry name" value="Acyl-CoA N-acyltransferases (Nat)"/>
    <property type="match status" value="1"/>
</dbReference>
<dbReference type="Pfam" id="PF00583">
    <property type="entry name" value="Acetyltransf_1"/>
    <property type="match status" value="1"/>
</dbReference>
<dbReference type="GO" id="GO:0016747">
    <property type="term" value="F:acyltransferase activity, transferring groups other than amino-acyl groups"/>
    <property type="evidence" value="ECO:0007669"/>
    <property type="project" value="InterPro"/>
</dbReference>